<reference evidence="1 2" key="1">
    <citation type="submission" date="2014-03" db="EMBL/GenBank/DDBJ databases">
        <title>Draft genome of the hookworm Oesophagostomum dentatum.</title>
        <authorList>
            <person name="Mitreva M."/>
        </authorList>
    </citation>
    <scope>NUCLEOTIDE SEQUENCE [LARGE SCALE GENOMIC DNA]</scope>
    <source>
        <strain evidence="1 2">OD-Hann</strain>
    </source>
</reference>
<dbReference type="Proteomes" id="UP000053660">
    <property type="component" value="Unassembled WGS sequence"/>
</dbReference>
<evidence type="ECO:0000313" key="1">
    <source>
        <dbReference type="EMBL" id="KHJ77517.1"/>
    </source>
</evidence>
<protein>
    <submittedName>
        <fullName evidence="1">Uncharacterized protein</fullName>
    </submittedName>
</protein>
<name>A0A0B1S212_OESDE</name>
<proteinExistence type="predicted"/>
<sequence>MRVSYPPLDVRDSKTDFRLIHALYGPKLLEVFREIAEFLRTNTKEV</sequence>
<gene>
    <name evidence="1" type="ORF">OESDEN_22863</name>
</gene>
<keyword evidence="2" id="KW-1185">Reference proteome</keyword>
<dbReference type="AlphaFoldDB" id="A0A0B1S212"/>
<evidence type="ECO:0000313" key="2">
    <source>
        <dbReference type="Proteomes" id="UP000053660"/>
    </source>
</evidence>
<dbReference type="OrthoDB" id="194775at2759"/>
<dbReference type="EMBL" id="KN610684">
    <property type="protein sequence ID" value="KHJ77517.1"/>
    <property type="molecule type" value="Genomic_DNA"/>
</dbReference>
<organism evidence="1 2">
    <name type="scientific">Oesophagostomum dentatum</name>
    <name type="common">Nodular worm</name>
    <dbReference type="NCBI Taxonomy" id="61180"/>
    <lineage>
        <taxon>Eukaryota</taxon>
        <taxon>Metazoa</taxon>
        <taxon>Ecdysozoa</taxon>
        <taxon>Nematoda</taxon>
        <taxon>Chromadorea</taxon>
        <taxon>Rhabditida</taxon>
        <taxon>Rhabditina</taxon>
        <taxon>Rhabditomorpha</taxon>
        <taxon>Strongyloidea</taxon>
        <taxon>Strongylidae</taxon>
        <taxon>Oesophagostomum</taxon>
    </lineage>
</organism>
<accession>A0A0B1S212</accession>